<evidence type="ECO:0000256" key="2">
    <source>
        <dbReference type="ARBA" id="ARBA00023125"/>
    </source>
</evidence>
<organism evidence="6 7">
    <name type="scientific">Actinacidiphila guanduensis</name>
    <dbReference type="NCBI Taxonomy" id="310781"/>
    <lineage>
        <taxon>Bacteria</taxon>
        <taxon>Bacillati</taxon>
        <taxon>Actinomycetota</taxon>
        <taxon>Actinomycetes</taxon>
        <taxon>Kitasatosporales</taxon>
        <taxon>Streptomycetaceae</taxon>
        <taxon>Actinacidiphila</taxon>
    </lineage>
</organism>
<keyword evidence="7" id="KW-1185">Reference proteome</keyword>
<dbReference type="InterPro" id="IPR009057">
    <property type="entry name" value="Homeodomain-like_sf"/>
</dbReference>
<dbReference type="Proteomes" id="UP000199341">
    <property type="component" value="Unassembled WGS sequence"/>
</dbReference>
<evidence type="ECO:0000313" key="6">
    <source>
        <dbReference type="EMBL" id="SDN47017.1"/>
    </source>
</evidence>
<dbReference type="SUPFAM" id="SSF48498">
    <property type="entry name" value="Tetracyclin repressor-like, C-terminal domain"/>
    <property type="match status" value="1"/>
</dbReference>
<dbReference type="EMBL" id="FNIE01000004">
    <property type="protein sequence ID" value="SDN47017.1"/>
    <property type="molecule type" value="Genomic_DNA"/>
</dbReference>
<dbReference type="PROSITE" id="PS50977">
    <property type="entry name" value="HTH_TETR_2"/>
    <property type="match status" value="1"/>
</dbReference>
<dbReference type="AlphaFoldDB" id="A0A1H0BMW2"/>
<feature type="DNA-binding region" description="H-T-H motif" evidence="4">
    <location>
        <begin position="20"/>
        <end position="39"/>
    </location>
</feature>
<dbReference type="GO" id="GO:0003700">
    <property type="term" value="F:DNA-binding transcription factor activity"/>
    <property type="evidence" value="ECO:0007669"/>
    <property type="project" value="TreeGrafter"/>
</dbReference>
<sequence>MSYKLNTWPTVGRTSGVEAPIRDIAAAAGVGTATIYRHFPTRADLIIALYRHQVEALAEAGPALLAQSPSPHAALARWIARFVDFLVTKHGLAAVLQSEDPCFDPLHACFLDRLVPVCATLLAAAAAAGEVTADIDAIQLVHGVGKLCIGAEHGTTYDARRLVTLLIAGLKQPQ</sequence>
<accession>A0A1H0BMW2</accession>
<dbReference type="InterPro" id="IPR001647">
    <property type="entry name" value="HTH_TetR"/>
</dbReference>
<keyword evidence="3" id="KW-0804">Transcription</keyword>
<evidence type="ECO:0000256" key="3">
    <source>
        <dbReference type="ARBA" id="ARBA00023163"/>
    </source>
</evidence>
<dbReference type="Pfam" id="PF21597">
    <property type="entry name" value="TetR_C_43"/>
    <property type="match status" value="1"/>
</dbReference>
<evidence type="ECO:0000256" key="4">
    <source>
        <dbReference type="PROSITE-ProRule" id="PRU00335"/>
    </source>
</evidence>
<dbReference type="PANTHER" id="PTHR30055">
    <property type="entry name" value="HTH-TYPE TRANSCRIPTIONAL REGULATOR RUTR"/>
    <property type="match status" value="1"/>
</dbReference>
<reference evidence="6 7" key="1">
    <citation type="submission" date="2016-10" db="EMBL/GenBank/DDBJ databases">
        <authorList>
            <person name="de Groot N.N."/>
        </authorList>
    </citation>
    <scope>NUCLEOTIDE SEQUENCE [LARGE SCALE GENOMIC DNA]</scope>
    <source>
        <strain evidence="6 7">CGMCC 4.2022</strain>
    </source>
</reference>
<dbReference type="GO" id="GO:0000976">
    <property type="term" value="F:transcription cis-regulatory region binding"/>
    <property type="evidence" value="ECO:0007669"/>
    <property type="project" value="TreeGrafter"/>
</dbReference>
<evidence type="ECO:0000259" key="5">
    <source>
        <dbReference type="PROSITE" id="PS50977"/>
    </source>
</evidence>
<evidence type="ECO:0000313" key="7">
    <source>
        <dbReference type="Proteomes" id="UP000199341"/>
    </source>
</evidence>
<keyword evidence="1" id="KW-0805">Transcription regulation</keyword>
<dbReference type="Pfam" id="PF00440">
    <property type="entry name" value="TetR_N"/>
    <property type="match status" value="1"/>
</dbReference>
<dbReference type="RefSeq" id="WP_093784023.1">
    <property type="nucleotide sequence ID" value="NZ_FNIE01000004.1"/>
</dbReference>
<dbReference type="InterPro" id="IPR049445">
    <property type="entry name" value="TetR_SbtR-like_C"/>
</dbReference>
<proteinExistence type="predicted"/>
<feature type="domain" description="HTH tetR-type" evidence="5">
    <location>
        <begin position="1"/>
        <end position="57"/>
    </location>
</feature>
<gene>
    <name evidence="6" type="ORF">SAMN05216259_104242</name>
</gene>
<dbReference type="SUPFAM" id="SSF46689">
    <property type="entry name" value="Homeodomain-like"/>
    <property type="match status" value="1"/>
</dbReference>
<dbReference type="InterPro" id="IPR050109">
    <property type="entry name" value="HTH-type_TetR-like_transc_reg"/>
</dbReference>
<dbReference type="PANTHER" id="PTHR30055:SF234">
    <property type="entry name" value="HTH-TYPE TRANSCRIPTIONAL REGULATOR BETI"/>
    <property type="match status" value="1"/>
</dbReference>
<protein>
    <submittedName>
        <fullName evidence="6">Transcriptional regulator, TetR family</fullName>
    </submittedName>
</protein>
<evidence type="ECO:0000256" key="1">
    <source>
        <dbReference type="ARBA" id="ARBA00023015"/>
    </source>
</evidence>
<dbReference type="STRING" id="310781.SAMN05216259_104242"/>
<dbReference type="Gene3D" id="1.10.357.10">
    <property type="entry name" value="Tetracycline Repressor, domain 2"/>
    <property type="match status" value="1"/>
</dbReference>
<dbReference type="InterPro" id="IPR036271">
    <property type="entry name" value="Tet_transcr_reg_TetR-rel_C_sf"/>
</dbReference>
<dbReference type="OrthoDB" id="3192968at2"/>
<keyword evidence="2 4" id="KW-0238">DNA-binding</keyword>
<name>A0A1H0BMW2_9ACTN</name>